<dbReference type="VEuPathDB" id="ToxoDB:BESB_008900"/>
<sequence>MPPSQGVVQPWQGGIKPARADEVLVLLTTTAADTRAQGCRKSNCLAEEPMPSAGTGAHACAPSPRFRWRRFLRSRLSRGNTLALLRVCGVESPPRPADQVAFRPSTASVFALGNPHYARSSPDGVARRVEPARRLPRDSNIGTSGTSSADAGQSFIGEEVYAASTKETVVARRCDDVHRNVVASLPAWDSDSRGYGDGPCVLWVTAGGTSERLEVASIDELTDEEHSSISRNDQKTSTMLNKGSLTAMHPGQRHEGCARPAHGGQTSLSAISPGPRSRCIEIGTKQNLSPMGVTHNSTGTLFLSTLESAVASTAWPNCEISLRSQYHSGAAGSWFARTPRADAKSPDVVAVSSRSCLNVHGRGDLQQFPEQGCSSLGKQQLHVEGGSVFVPSRGMLASTAGTNRSYRKGKWSFATRLFLFSLRKWKGRDDLVGAPSASIWNHRDTQRVTNAPRSLEKPDTCGSRPFVWGTCLSSSCSDEVTATQHGGRTGNECGKSVPHPEEEDSNPIVCSRNEMPDSRAPTHIPAKRSLESNLHLKSHIAVSGDAQTFCRIVDTPQMRDQRRRGTAEGPGICDNVDTWCNSTNYGEVHCCSSTERKPAAGVRIVSPASLPPAVVSREESAASPRAAQAETESLRCAGLCVASCSRHEEEVATSTDEGTSCRESISETASDARVGEDFLQPDSVDHLRSLQLLPTESSGHDQMAEEGSIGHSLPEEGSVLSCVSPVDYWDTIEVDLYVAPTLHVLRHHRSHTGDHEKCASVPVGSLMSNKCSCNDVGWCTRKSLTASGGGLRYLDSDLLVVKLKQSSLMVQDDDGLLHLDVMPSFEGCLFVTNLGLSRKSFSKYSRLLRPLPFRRFLFFVLSQGHLFWFRSSRDFVTRGFSAAIGSISLIINQCRVEVTESSPAVPGGQFLLEFHEWGRTIEFRAGACGGGKRKRRSRAEAENSKGAWVQQLLATIQKGEQIRESFRNVDWAQTQRHAMLVAERFGVV</sequence>
<dbReference type="OrthoDB" id="333942at2759"/>
<dbReference type="AlphaFoldDB" id="A0A2A9MJ28"/>
<feature type="region of interest" description="Disordered" evidence="1">
    <location>
        <begin position="247"/>
        <end position="275"/>
    </location>
</feature>
<evidence type="ECO:0000313" key="2">
    <source>
        <dbReference type="EMBL" id="PFH38548.1"/>
    </source>
</evidence>
<protein>
    <submittedName>
        <fullName evidence="2">Uncharacterized protein</fullName>
    </submittedName>
</protein>
<evidence type="ECO:0000313" key="3">
    <source>
        <dbReference type="Proteomes" id="UP000224006"/>
    </source>
</evidence>
<feature type="region of interest" description="Disordered" evidence="1">
    <location>
        <begin position="482"/>
        <end position="508"/>
    </location>
</feature>
<dbReference type="RefSeq" id="XP_029222557.1">
    <property type="nucleotide sequence ID" value="XM_029359644.1"/>
</dbReference>
<dbReference type="EMBL" id="NWUJ01000001">
    <property type="protein sequence ID" value="PFH38548.1"/>
    <property type="molecule type" value="Genomic_DNA"/>
</dbReference>
<feature type="compositionally biased region" description="Polar residues" evidence="1">
    <location>
        <begin position="140"/>
        <end position="150"/>
    </location>
</feature>
<dbReference type="GeneID" id="40305952"/>
<name>A0A2A9MJ28_BESBE</name>
<comment type="caution">
    <text evidence="2">The sequence shown here is derived from an EMBL/GenBank/DDBJ whole genome shotgun (WGS) entry which is preliminary data.</text>
</comment>
<dbReference type="KEGG" id="bbes:BESB_008900"/>
<accession>A0A2A9MJ28</accession>
<organism evidence="2 3">
    <name type="scientific">Besnoitia besnoiti</name>
    <name type="common">Apicomplexan protozoan</name>
    <dbReference type="NCBI Taxonomy" id="94643"/>
    <lineage>
        <taxon>Eukaryota</taxon>
        <taxon>Sar</taxon>
        <taxon>Alveolata</taxon>
        <taxon>Apicomplexa</taxon>
        <taxon>Conoidasida</taxon>
        <taxon>Coccidia</taxon>
        <taxon>Eucoccidiorida</taxon>
        <taxon>Eimeriorina</taxon>
        <taxon>Sarcocystidae</taxon>
        <taxon>Besnoitia</taxon>
    </lineage>
</organism>
<evidence type="ECO:0000256" key="1">
    <source>
        <dbReference type="SAM" id="MobiDB-lite"/>
    </source>
</evidence>
<gene>
    <name evidence="2" type="ORF">BESB_008900</name>
</gene>
<reference evidence="2 3" key="1">
    <citation type="submission" date="2017-09" db="EMBL/GenBank/DDBJ databases">
        <title>Genome sequencing of Besnoitia besnoiti strain Bb-Ger1.</title>
        <authorList>
            <person name="Schares G."/>
            <person name="Venepally P."/>
            <person name="Lorenzi H.A."/>
        </authorList>
    </citation>
    <scope>NUCLEOTIDE SEQUENCE [LARGE SCALE GENOMIC DNA]</scope>
    <source>
        <strain evidence="2 3">Bb-Ger1</strain>
    </source>
</reference>
<feature type="region of interest" description="Disordered" evidence="1">
    <location>
        <begin position="119"/>
        <end position="150"/>
    </location>
</feature>
<dbReference type="Proteomes" id="UP000224006">
    <property type="component" value="Chromosome I"/>
</dbReference>
<keyword evidence="3" id="KW-1185">Reference proteome</keyword>
<proteinExistence type="predicted"/>
<feature type="compositionally biased region" description="Basic and acidic residues" evidence="1">
    <location>
        <begin position="125"/>
        <end position="137"/>
    </location>
</feature>